<gene>
    <name evidence="2" type="ORF">HFP15_27120</name>
</gene>
<keyword evidence="3" id="KW-1185">Reference proteome</keyword>
<sequence length="319" mass="33702">MLPIRLTQLAAWEAAIVAIPLTFGLVGLPGRLAIGIAALLVVATTSVRVAGRHFAGWTLTWISYRLLQHDDRKLARDPLLVLVPDFRMRQHIDRAGNRYGVVGVGDGWSAVLRVHGEPDVEAVSELLRKACDDAEIPLAGAQLTIRTDGVARAYLVAVRYRPADAPLAALSRGRGELGELRATTRAALGVLGTLAEAGYRASVLEAGELAAELRTSLGGPGPDAVVDDGWHAWSAGTVSHAAFAANADALGAHARGALFTVSSRTLIRTPGAGVREEITVRAAAGHAPPATRDFDVPVVTLYGRQEPAVRRSLPLALTR</sequence>
<reference evidence="2 3" key="1">
    <citation type="submission" date="2020-04" db="EMBL/GenBank/DDBJ databases">
        <title>Novel species.</title>
        <authorList>
            <person name="Teo W.F.A."/>
            <person name="Lipun K."/>
            <person name="Srisuk N."/>
            <person name="Duangmal K."/>
        </authorList>
    </citation>
    <scope>NUCLEOTIDE SEQUENCE [LARGE SCALE GENOMIC DNA]</scope>
    <source>
        <strain evidence="2 3">K13G38</strain>
    </source>
</reference>
<evidence type="ECO:0000313" key="2">
    <source>
        <dbReference type="EMBL" id="NKQ56555.1"/>
    </source>
</evidence>
<evidence type="ECO:0000313" key="3">
    <source>
        <dbReference type="Proteomes" id="UP000715441"/>
    </source>
</evidence>
<protein>
    <submittedName>
        <fullName evidence="2">Type VII secretion protein EccE</fullName>
    </submittedName>
</protein>
<dbReference type="Proteomes" id="UP000715441">
    <property type="component" value="Unassembled WGS sequence"/>
</dbReference>
<proteinExistence type="predicted"/>
<dbReference type="EMBL" id="JAAXLS010000024">
    <property type="protein sequence ID" value="NKQ56555.1"/>
    <property type="molecule type" value="Genomic_DNA"/>
</dbReference>
<comment type="caution">
    <text evidence="2">The sequence shown here is derived from an EMBL/GenBank/DDBJ whole genome shotgun (WGS) entry which is preliminary data.</text>
</comment>
<name>A0ABX1JD43_9PSEU</name>
<feature type="domain" description="Type VII secretion system protein EccE" evidence="1">
    <location>
        <begin position="152"/>
        <end position="244"/>
    </location>
</feature>
<organism evidence="2 3">
    <name type="scientific">Amycolatopsis acididurans</name>
    <dbReference type="NCBI Taxonomy" id="2724524"/>
    <lineage>
        <taxon>Bacteria</taxon>
        <taxon>Bacillati</taxon>
        <taxon>Actinomycetota</taxon>
        <taxon>Actinomycetes</taxon>
        <taxon>Pseudonocardiales</taxon>
        <taxon>Pseudonocardiaceae</taxon>
        <taxon>Amycolatopsis</taxon>
    </lineage>
</organism>
<accession>A0ABX1JD43</accession>
<dbReference type="Pfam" id="PF11203">
    <property type="entry name" value="EccE"/>
    <property type="match status" value="1"/>
</dbReference>
<evidence type="ECO:0000259" key="1">
    <source>
        <dbReference type="Pfam" id="PF11203"/>
    </source>
</evidence>
<dbReference type="InterPro" id="IPR050051">
    <property type="entry name" value="EccE_dom"/>
</dbReference>